<feature type="domain" description="NADH:quinone oxidoreductase/Mrp antiporter transmembrane" evidence="7">
    <location>
        <begin position="64"/>
        <end position="280"/>
    </location>
</feature>
<dbReference type="Pfam" id="PF00361">
    <property type="entry name" value="Proton_antipo_M"/>
    <property type="match status" value="1"/>
</dbReference>
<evidence type="ECO:0000256" key="5">
    <source>
        <dbReference type="RuleBase" id="RU000320"/>
    </source>
</evidence>
<feature type="transmembrane region" description="Helical" evidence="6">
    <location>
        <begin position="139"/>
        <end position="161"/>
    </location>
</feature>
<accession>A0A023E0R4</accession>
<evidence type="ECO:0000256" key="1">
    <source>
        <dbReference type="ARBA" id="ARBA00004127"/>
    </source>
</evidence>
<dbReference type="PANTHER" id="PTHR42829:SF1">
    <property type="entry name" value="INORGANIC CARBON TRANSPORTER SUBUNIT DABB-RELATED"/>
    <property type="match status" value="1"/>
</dbReference>
<dbReference type="EMBL" id="BAUP01000124">
    <property type="protein sequence ID" value="GAJ46657.1"/>
    <property type="molecule type" value="Genomic_DNA"/>
</dbReference>
<feature type="transmembrane region" description="Helical" evidence="6">
    <location>
        <begin position="349"/>
        <end position="370"/>
    </location>
</feature>
<dbReference type="RefSeq" id="WP_006289213.1">
    <property type="nucleotide sequence ID" value="NZ_BAUP01000124.1"/>
</dbReference>
<name>A0A023E0R4_9PROT</name>
<keyword evidence="2 5" id="KW-0812">Transmembrane</keyword>
<organism evidence="9 10">
    <name type="scientific">Holospora elegans E1</name>
    <dbReference type="NCBI Taxonomy" id="1427503"/>
    <lineage>
        <taxon>Bacteria</taxon>
        <taxon>Pseudomonadati</taxon>
        <taxon>Pseudomonadota</taxon>
        <taxon>Alphaproteobacteria</taxon>
        <taxon>Holosporales</taxon>
        <taxon>Holosporaceae</taxon>
        <taxon>Holospora</taxon>
    </lineage>
</organism>
<dbReference type="InterPro" id="IPR003945">
    <property type="entry name" value="NU5C-like"/>
</dbReference>
<dbReference type="PRINTS" id="PR01434">
    <property type="entry name" value="NADHDHGNASE5"/>
</dbReference>
<protein>
    <submittedName>
        <fullName evidence="9">NAD(P)H-quinone oxidoreductase subunit 5, chloroplastic</fullName>
    </submittedName>
</protein>
<keyword evidence="10" id="KW-1185">Reference proteome</keyword>
<dbReference type="Proteomes" id="UP000024842">
    <property type="component" value="Unassembled WGS sequence"/>
</dbReference>
<feature type="transmembrane region" description="Helical" evidence="6">
    <location>
        <begin position="173"/>
        <end position="192"/>
    </location>
</feature>
<comment type="caution">
    <text evidence="9">The sequence shown here is derived from an EMBL/GenBank/DDBJ whole genome shotgun (WGS) entry which is preliminary data.</text>
</comment>
<dbReference type="PRINTS" id="PR01435">
    <property type="entry name" value="NPOXDRDTASE5"/>
</dbReference>
<feature type="transmembrane region" description="Helical" evidence="6">
    <location>
        <begin position="242"/>
        <end position="270"/>
    </location>
</feature>
<evidence type="ECO:0000313" key="9">
    <source>
        <dbReference type="EMBL" id="GAJ46657.1"/>
    </source>
</evidence>
<comment type="subcellular location">
    <subcellularLocation>
        <location evidence="1">Endomembrane system</location>
        <topology evidence="1">Multi-pass membrane protein</topology>
    </subcellularLocation>
    <subcellularLocation>
        <location evidence="5">Membrane</location>
        <topology evidence="5">Multi-pass membrane protein</topology>
    </subcellularLocation>
</comment>
<evidence type="ECO:0000313" key="10">
    <source>
        <dbReference type="Proteomes" id="UP000024842"/>
    </source>
</evidence>
<dbReference type="GO" id="GO:0042773">
    <property type="term" value="P:ATP synthesis coupled electron transport"/>
    <property type="evidence" value="ECO:0007669"/>
    <property type="project" value="InterPro"/>
</dbReference>
<keyword evidence="4 6" id="KW-0472">Membrane</keyword>
<feature type="domain" description="NADH-Ubiquinone oxidoreductase (complex I) chain 5 N-terminal" evidence="8">
    <location>
        <begin position="10"/>
        <end position="48"/>
    </location>
</feature>
<dbReference type="GO" id="GO:0008137">
    <property type="term" value="F:NADH dehydrogenase (ubiquinone) activity"/>
    <property type="evidence" value="ECO:0007669"/>
    <property type="project" value="InterPro"/>
</dbReference>
<proteinExistence type="predicted"/>
<dbReference type="InterPro" id="IPR001516">
    <property type="entry name" value="Proton_antipo_N"/>
</dbReference>
<dbReference type="GO" id="GO:0003954">
    <property type="term" value="F:NADH dehydrogenase activity"/>
    <property type="evidence" value="ECO:0007669"/>
    <property type="project" value="TreeGrafter"/>
</dbReference>
<evidence type="ECO:0000259" key="8">
    <source>
        <dbReference type="Pfam" id="PF00662"/>
    </source>
</evidence>
<feature type="transmembrane region" description="Helical" evidence="6">
    <location>
        <begin position="100"/>
        <end position="119"/>
    </location>
</feature>
<sequence>MSIALVKNLFYVDVLAIAMMVLIGFLGTVVCLFSKEYMKGDALYNNFFLNMSVLLTSVILITISDNLVVFLSAWGCCNGMTARLMTHKPSWKAARASGRLAFKNFVLGFIFIATSFILLYKETESLSIQYIVHHSSNSIFIFCALIMLILGAMTQSAIYPFHRWLISSLNSPTPVSAIMHAGIINGGGFLLARFSPLYFNFPKILNVIFVVGLVSALLGSVWKLMQADVKRMLGCSTMGQMGFMLVQCGLGLFSSAIAHLCWHGVFKAYLFLSSGGAAKEERVDLGYPPRLHCFLLALVCGFWGSYLFTVINDQSFFSFDTTCFVIGIVFITSTQLALTTLFKVSFKNFFLALLIATMVAVLYGINVYVFDSIFSPLGFMQPQPLNLLHSSALIIPVLWVLILFFSRLKSEIPDRFLILYVKMLNSSQPCSATVTACHKGYNRI</sequence>
<evidence type="ECO:0000259" key="7">
    <source>
        <dbReference type="Pfam" id="PF00361"/>
    </source>
</evidence>
<feature type="transmembrane region" description="Helical" evidence="6">
    <location>
        <begin position="317"/>
        <end position="342"/>
    </location>
</feature>
<keyword evidence="3 6" id="KW-1133">Transmembrane helix</keyword>
<feature type="transmembrane region" description="Helical" evidence="6">
    <location>
        <begin position="46"/>
        <end position="64"/>
    </location>
</feature>
<dbReference type="InterPro" id="IPR001750">
    <property type="entry name" value="ND/Mrp_TM"/>
</dbReference>
<dbReference type="Pfam" id="PF00662">
    <property type="entry name" value="Proton_antipo_N"/>
    <property type="match status" value="1"/>
</dbReference>
<reference evidence="9 10" key="1">
    <citation type="journal article" date="2014" name="FEMS Microbiol. Lett.">
        <title>Draft genome sequences of three Holospora species (Holospora obtusa, Holospora undulata, and Holospora elegans), endonuclear symbiotic bacteria of the ciliate Paramecium caudatum.</title>
        <authorList>
            <person name="Dohra H."/>
            <person name="Tanaka K."/>
            <person name="Suzuki T."/>
            <person name="Fujishima M."/>
            <person name="Suzuki H."/>
        </authorList>
    </citation>
    <scope>NUCLEOTIDE SEQUENCE [LARGE SCALE GENOMIC DNA]</scope>
    <source>
        <strain evidence="9 10">E1</strain>
    </source>
</reference>
<dbReference type="STRING" id="1427503.HE1_00995"/>
<dbReference type="PANTHER" id="PTHR42829">
    <property type="entry name" value="NADH-UBIQUINONE OXIDOREDUCTASE CHAIN 5"/>
    <property type="match status" value="1"/>
</dbReference>
<evidence type="ECO:0000256" key="4">
    <source>
        <dbReference type="ARBA" id="ARBA00023136"/>
    </source>
</evidence>
<feature type="transmembrane region" description="Helical" evidence="6">
    <location>
        <begin position="291"/>
        <end position="311"/>
    </location>
</feature>
<feature type="transmembrane region" description="Helical" evidence="6">
    <location>
        <begin position="14"/>
        <end position="34"/>
    </location>
</feature>
<dbReference type="AlphaFoldDB" id="A0A023E0R4"/>
<evidence type="ECO:0000256" key="6">
    <source>
        <dbReference type="SAM" id="Phobius"/>
    </source>
</evidence>
<evidence type="ECO:0000256" key="3">
    <source>
        <dbReference type="ARBA" id="ARBA00022989"/>
    </source>
</evidence>
<gene>
    <name evidence="9" type="ORF">HE1_00995</name>
</gene>
<dbReference type="GO" id="GO:0016020">
    <property type="term" value="C:membrane"/>
    <property type="evidence" value="ECO:0007669"/>
    <property type="project" value="UniProtKB-SubCell"/>
</dbReference>
<dbReference type="GO" id="GO:0012505">
    <property type="term" value="C:endomembrane system"/>
    <property type="evidence" value="ECO:0007669"/>
    <property type="project" value="UniProtKB-SubCell"/>
</dbReference>
<feature type="transmembrane region" description="Helical" evidence="6">
    <location>
        <begin position="204"/>
        <end position="222"/>
    </location>
</feature>
<feature type="transmembrane region" description="Helical" evidence="6">
    <location>
        <begin position="390"/>
        <end position="408"/>
    </location>
</feature>
<evidence type="ECO:0000256" key="2">
    <source>
        <dbReference type="ARBA" id="ARBA00022692"/>
    </source>
</evidence>
<dbReference type="GO" id="GO:0015990">
    <property type="term" value="P:electron transport coupled proton transport"/>
    <property type="evidence" value="ECO:0007669"/>
    <property type="project" value="TreeGrafter"/>
</dbReference>